<keyword evidence="2" id="KW-1185">Reference proteome</keyword>
<reference evidence="1 2" key="1">
    <citation type="submission" date="2018-04" db="EMBL/GenBank/DDBJ databases">
        <authorList>
            <person name="Vogel A."/>
        </authorList>
    </citation>
    <scope>NUCLEOTIDE SEQUENCE [LARGE SCALE GENOMIC DNA]</scope>
</reference>
<sequence>MKAGQTGQLEVENAQLNAELERERSNQAVHATTWAAQKPEKFAAWALSNREVGIRFFQVSQQLIDDIGIFGFGIS</sequence>
<gene>
    <name evidence="1" type="ORF">CCAM_LOCUS9984</name>
</gene>
<dbReference type="AlphaFoldDB" id="A0A484KUF5"/>
<organism evidence="1 2">
    <name type="scientific">Cuscuta campestris</name>
    <dbReference type="NCBI Taxonomy" id="132261"/>
    <lineage>
        <taxon>Eukaryota</taxon>
        <taxon>Viridiplantae</taxon>
        <taxon>Streptophyta</taxon>
        <taxon>Embryophyta</taxon>
        <taxon>Tracheophyta</taxon>
        <taxon>Spermatophyta</taxon>
        <taxon>Magnoliopsida</taxon>
        <taxon>eudicotyledons</taxon>
        <taxon>Gunneridae</taxon>
        <taxon>Pentapetalae</taxon>
        <taxon>asterids</taxon>
        <taxon>lamiids</taxon>
        <taxon>Solanales</taxon>
        <taxon>Convolvulaceae</taxon>
        <taxon>Cuscuteae</taxon>
        <taxon>Cuscuta</taxon>
        <taxon>Cuscuta subgen. Grammica</taxon>
        <taxon>Cuscuta sect. Cleistogrammica</taxon>
    </lineage>
</organism>
<protein>
    <submittedName>
        <fullName evidence="1">Uncharacterized protein</fullName>
    </submittedName>
</protein>
<proteinExistence type="predicted"/>
<dbReference type="EMBL" id="OOIL02000669">
    <property type="protein sequence ID" value="VFQ68208.1"/>
    <property type="molecule type" value="Genomic_DNA"/>
</dbReference>
<evidence type="ECO:0000313" key="1">
    <source>
        <dbReference type="EMBL" id="VFQ68208.1"/>
    </source>
</evidence>
<evidence type="ECO:0000313" key="2">
    <source>
        <dbReference type="Proteomes" id="UP000595140"/>
    </source>
</evidence>
<name>A0A484KUF5_9ASTE</name>
<dbReference type="Proteomes" id="UP000595140">
    <property type="component" value="Unassembled WGS sequence"/>
</dbReference>
<accession>A0A484KUF5</accession>